<gene>
    <name evidence="2" type="ORF">F511_08304</name>
</gene>
<feature type="region of interest" description="Disordered" evidence="1">
    <location>
        <begin position="883"/>
        <end position="971"/>
    </location>
</feature>
<feature type="region of interest" description="Disordered" evidence="1">
    <location>
        <begin position="453"/>
        <end position="495"/>
    </location>
</feature>
<dbReference type="OrthoDB" id="1227218at2759"/>
<proteinExistence type="predicted"/>
<dbReference type="EMBL" id="KV014415">
    <property type="protein sequence ID" value="KZV22239.1"/>
    <property type="molecule type" value="Genomic_DNA"/>
</dbReference>
<evidence type="ECO:0000313" key="3">
    <source>
        <dbReference type="Proteomes" id="UP000250235"/>
    </source>
</evidence>
<evidence type="ECO:0000256" key="1">
    <source>
        <dbReference type="SAM" id="MobiDB-lite"/>
    </source>
</evidence>
<evidence type="ECO:0008006" key="4">
    <source>
        <dbReference type="Google" id="ProtNLM"/>
    </source>
</evidence>
<keyword evidence="3" id="KW-1185">Reference proteome</keyword>
<protein>
    <recommendedName>
        <fullName evidence="4">Dystroglycan-like</fullName>
    </recommendedName>
</protein>
<dbReference type="AlphaFoldDB" id="A0A2Z7AS65"/>
<dbReference type="Proteomes" id="UP000250235">
    <property type="component" value="Unassembled WGS sequence"/>
</dbReference>
<evidence type="ECO:0000313" key="2">
    <source>
        <dbReference type="EMBL" id="KZV22239.1"/>
    </source>
</evidence>
<name>A0A2Z7AS65_9LAMI</name>
<accession>A0A2Z7AS65</accession>
<sequence length="982" mass="108586">MASSLFTNTLHVCFDSVLAMDNPGMVSMFEALMASGLSGFLGCPAVLYEDALTEFFLNGSVRDGKVVSTIRGKQVEISEELFASTFEFPVDGLTDLFEIPKDIVFDSRSIFSFSGEQVSTSGKKREMKFEFRLLSDILAKKISLKDGSFDVVTQERFLMMAAITCGVAINWNRLLFNILKDMVTAGSRQAKGYAVQISILLENVPNLELGDFSEFPSSKILTKKTVHRYIAVNDKVGVEEVTDVPRVKKTPVKKAVSRKRPAAVDEPIVKKKRTPVGKAAAVATDSALEAVPVQVLHHFLLCPLLHQNVKLKRGREGWHLVPMMQLLEIQKLLLQRLLSSVAPFSTVPLLQPKRKIEKRKRRLALGSDDAIVGDPKIVAAEVAIENIVEEQRVEMPVDPVDQIIEQVIAETAQVETDVGRTNDSGPDVEDQGVKTADETELWFNLSYEEFATREANRPVETGSDTEEEFVPEKVTATDVGDRTATATPTADKNVSDDESMALEAILSTISDDLSLPSTFGEITPILFGKSISIPGVDEGDWYKASIPKINPVDKGKAPLRERDPVKGNPVKEQFLLMVADIELLVQLREQVIDEVDRFFNYFSLKNFSNLKIEDIYEKEGHVLSWEETDSTRIALQRKMYILTKYRDSPSKVLEIRLSNFVPGVATSAVDMKVLDMLSNLHLFVIDELKSLLPMYSQLLLQILLLSLPCISMQMTYLRKMTQLLTSLSCLPLPQISLLLLLLFGNLSPNLLLIKRGILGRRVMLIAEFCAKSIMLKESSLIVLLRKMKPSGVCSNIRQDAQNDNNALSLALKAVRAQNAILSMDLAATQKEVKDLKVALSKDFDDKLADIRNDLLEFRVETQEQLASLGAHLAELIAFITKGSDEKKGEGSSSRPQPPPDDQNRPSGGSGSRANDPSRSGGGTVSREGGNRGGDGRRRGDSSGSSKRRRSDSGGGSGGRINYGPYLPPKRDAEYWISGKRQF</sequence>
<organism evidence="2 3">
    <name type="scientific">Dorcoceras hygrometricum</name>
    <dbReference type="NCBI Taxonomy" id="472368"/>
    <lineage>
        <taxon>Eukaryota</taxon>
        <taxon>Viridiplantae</taxon>
        <taxon>Streptophyta</taxon>
        <taxon>Embryophyta</taxon>
        <taxon>Tracheophyta</taxon>
        <taxon>Spermatophyta</taxon>
        <taxon>Magnoliopsida</taxon>
        <taxon>eudicotyledons</taxon>
        <taxon>Gunneridae</taxon>
        <taxon>Pentapetalae</taxon>
        <taxon>asterids</taxon>
        <taxon>lamiids</taxon>
        <taxon>Lamiales</taxon>
        <taxon>Gesneriaceae</taxon>
        <taxon>Didymocarpoideae</taxon>
        <taxon>Trichosporeae</taxon>
        <taxon>Loxocarpinae</taxon>
        <taxon>Dorcoceras</taxon>
    </lineage>
</organism>
<reference evidence="2 3" key="1">
    <citation type="journal article" date="2015" name="Proc. Natl. Acad. Sci. U.S.A.">
        <title>The resurrection genome of Boea hygrometrica: A blueprint for survival of dehydration.</title>
        <authorList>
            <person name="Xiao L."/>
            <person name="Yang G."/>
            <person name="Zhang L."/>
            <person name="Yang X."/>
            <person name="Zhao S."/>
            <person name="Ji Z."/>
            <person name="Zhou Q."/>
            <person name="Hu M."/>
            <person name="Wang Y."/>
            <person name="Chen M."/>
            <person name="Xu Y."/>
            <person name="Jin H."/>
            <person name="Xiao X."/>
            <person name="Hu G."/>
            <person name="Bao F."/>
            <person name="Hu Y."/>
            <person name="Wan P."/>
            <person name="Li L."/>
            <person name="Deng X."/>
            <person name="Kuang T."/>
            <person name="Xiang C."/>
            <person name="Zhu J.K."/>
            <person name="Oliver M.J."/>
            <person name="He Y."/>
        </authorList>
    </citation>
    <scope>NUCLEOTIDE SEQUENCE [LARGE SCALE GENOMIC DNA]</scope>
    <source>
        <strain evidence="3">cv. XS01</strain>
    </source>
</reference>